<reference evidence="2" key="1">
    <citation type="submission" date="2022-09" db="EMBL/GenBank/DDBJ databases">
        <title>Fusarium specimens isolated from Avocado Roots.</title>
        <authorList>
            <person name="Stajich J."/>
            <person name="Roper C."/>
            <person name="Heimlech-Rivalta G."/>
        </authorList>
    </citation>
    <scope>NUCLEOTIDE SEQUENCE</scope>
    <source>
        <strain evidence="2">CF00136</strain>
    </source>
</reference>
<keyword evidence="1" id="KW-0472">Membrane</keyword>
<dbReference type="AlphaFoldDB" id="A0A9W8VMR3"/>
<evidence type="ECO:0000256" key="1">
    <source>
        <dbReference type="SAM" id="Phobius"/>
    </source>
</evidence>
<feature type="transmembrane region" description="Helical" evidence="1">
    <location>
        <begin position="34"/>
        <end position="59"/>
    </location>
</feature>
<proteinExistence type="predicted"/>
<comment type="caution">
    <text evidence="2">The sequence shown here is derived from an EMBL/GenBank/DDBJ whole genome shotgun (WGS) entry which is preliminary data.</text>
</comment>
<keyword evidence="1" id="KW-1133">Transmembrane helix</keyword>
<protein>
    <submittedName>
        <fullName evidence="2">Uncharacterized protein</fullName>
    </submittedName>
</protein>
<dbReference type="EMBL" id="JAOQAZ010000003">
    <property type="protein sequence ID" value="KAJ4268504.1"/>
    <property type="molecule type" value="Genomic_DNA"/>
</dbReference>
<dbReference type="Proteomes" id="UP001152049">
    <property type="component" value="Unassembled WGS sequence"/>
</dbReference>
<evidence type="ECO:0000313" key="3">
    <source>
        <dbReference type="Proteomes" id="UP001152049"/>
    </source>
</evidence>
<accession>A0A9W8VMR3</accession>
<dbReference type="OrthoDB" id="4940504at2759"/>
<keyword evidence="1" id="KW-0812">Transmembrane</keyword>
<organism evidence="2 3">
    <name type="scientific">Fusarium torreyae</name>
    <dbReference type="NCBI Taxonomy" id="1237075"/>
    <lineage>
        <taxon>Eukaryota</taxon>
        <taxon>Fungi</taxon>
        <taxon>Dikarya</taxon>
        <taxon>Ascomycota</taxon>
        <taxon>Pezizomycotina</taxon>
        <taxon>Sordariomycetes</taxon>
        <taxon>Hypocreomycetidae</taxon>
        <taxon>Hypocreales</taxon>
        <taxon>Nectriaceae</taxon>
        <taxon>Fusarium</taxon>
    </lineage>
</organism>
<sequence length="427" mass="44875">MMDCGKAEKGEKCEEPPRVSKCDKLKSLFSGMTLIKFVLLFVLLVVVFLVGVAGAAFAAKMIHGHKDTMGSLHSTHSEIRRNEGADSSYPISTKTALSTIYGVSHTPTPEVVTKVETVTGTTYVTVPGDEVQVSISVTTIESSTEVCEIEVVTMTESYTVTVTPTTPDEGYSATSGALPEATVIGNPSTVTEVRTDTSFTSGLPDATISGNPSTVTEVRVDTSFTSGLPDATVSGNPETVTEGQTSWTVTSDLPDATVPGNPETVTEIEQSFTVTSGIHTVVVITDLYPPKQDLSTVTEFTTIQRTLTTRKSMITITVTDLYPGTATIESISPTSTLTKVVYETAGEASTSTKTIQIPASPYPPYPTANNSMVASPSGSVTVLPTMPTPVVISGGTKKPEPRGWGGSSGTTNLSCIVMLVAVVMFVL</sequence>
<gene>
    <name evidence="2" type="ORF">NW762_002567</name>
</gene>
<name>A0A9W8VMR3_9HYPO</name>
<evidence type="ECO:0000313" key="2">
    <source>
        <dbReference type="EMBL" id="KAJ4268504.1"/>
    </source>
</evidence>
<keyword evidence="3" id="KW-1185">Reference proteome</keyword>